<reference evidence="2 3" key="1">
    <citation type="journal article" date="2011" name="PLoS Genet.">
        <title>Comparative genomic analysis of human fungal pathogens causing paracoccidioidomycosis.</title>
        <authorList>
            <person name="Desjardins C.A."/>
            <person name="Champion M.D."/>
            <person name="Holder J.W."/>
            <person name="Muszewska A."/>
            <person name="Goldberg J."/>
            <person name="Bailao A.M."/>
            <person name="Brigido M.M."/>
            <person name="Ferreira M.E."/>
            <person name="Garcia A.M."/>
            <person name="Grynberg M."/>
            <person name="Gujja S."/>
            <person name="Heiman D.I."/>
            <person name="Henn M.R."/>
            <person name="Kodira C.D."/>
            <person name="Leon-Narvaez H."/>
            <person name="Longo L.V."/>
            <person name="Ma L.J."/>
            <person name="Malavazi I."/>
            <person name="Matsuo A.L."/>
            <person name="Morais F.V."/>
            <person name="Pereira M."/>
            <person name="Rodriguez-Brito S."/>
            <person name="Sakthikumar S."/>
            <person name="Salem-Izacc S.M."/>
            <person name="Sykes S.M."/>
            <person name="Teixeira M.M."/>
            <person name="Vallejo M.C."/>
            <person name="Walter M.E."/>
            <person name="Yandava C."/>
            <person name="Young S."/>
            <person name="Zeng Q."/>
            <person name="Zucker J."/>
            <person name="Felipe M.S."/>
            <person name="Goldman G.H."/>
            <person name="Haas B.J."/>
            <person name="McEwen J.G."/>
            <person name="Nino-Vega G."/>
            <person name="Puccia R."/>
            <person name="San-Blas G."/>
            <person name="Soares C.M."/>
            <person name="Birren B.W."/>
            <person name="Cuomo C.A."/>
        </authorList>
    </citation>
    <scope>NUCLEOTIDE SEQUENCE [LARGE SCALE GENOMIC DNA]</scope>
    <source>
        <strain evidence="3">ATCC MYA-826 / Pb01</strain>
    </source>
</reference>
<dbReference type="Pfam" id="PF17667">
    <property type="entry name" value="Pkinase_fungal"/>
    <property type="match status" value="2"/>
</dbReference>
<evidence type="ECO:0000313" key="2">
    <source>
        <dbReference type="EMBL" id="KGQ00833.1"/>
    </source>
</evidence>
<accession>A0A0A2V005</accession>
<dbReference type="STRING" id="502779.A0A0A2V005"/>
<dbReference type="PANTHER" id="PTHR38248:SF2">
    <property type="entry name" value="FUNK1 11"/>
    <property type="match status" value="1"/>
</dbReference>
<protein>
    <recommendedName>
        <fullName evidence="1">Fungal-type protein kinase domain-containing protein</fullName>
    </recommendedName>
</protein>
<gene>
    <name evidence="2" type="ORF">PAAG_12498</name>
</gene>
<feature type="domain" description="Fungal-type protein kinase" evidence="1">
    <location>
        <begin position="290"/>
        <end position="435"/>
    </location>
</feature>
<dbReference type="InterPro" id="IPR040976">
    <property type="entry name" value="Pkinase_fungal"/>
</dbReference>
<evidence type="ECO:0000313" key="3">
    <source>
        <dbReference type="Proteomes" id="UP000002059"/>
    </source>
</evidence>
<dbReference type="PANTHER" id="PTHR38248">
    <property type="entry name" value="FUNK1 6"/>
    <property type="match status" value="1"/>
</dbReference>
<dbReference type="GeneID" id="9093226"/>
<dbReference type="EMBL" id="KN294020">
    <property type="protein sequence ID" value="KGQ00833.1"/>
    <property type="molecule type" value="Genomic_DNA"/>
</dbReference>
<name>A0A0A2V005_PARBA</name>
<proteinExistence type="predicted"/>
<organism evidence="2 3">
    <name type="scientific">Paracoccidioides lutzii (strain ATCC MYA-826 / Pb01)</name>
    <name type="common">Paracoccidioides brasiliensis</name>
    <dbReference type="NCBI Taxonomy" id="502779"/>
    <lineage>
        <taxon>Eukaryota</taxon>
        <taxon>Fungi</taxon>
        <taxon>Dikarya</taxon>
        <taxon>Ascomycota</taxon>
        <taxon>Pezizomycotina</taxon>
        <taxon>Eurotiomycetes</taxon>
        <taxon>Eurotiomycetidae</taxon>
        <taxon>Onygenales</taxon>
        <taxon>Ajellomycetaceae</taxon>
        <taxon>Paracoccidioides</taxon>
    </lineage>
</organism>
<dbReference type="OrthoDB" id="4353729at2759"/>
<feature type="domain" description="Fungal-type protein kinase" evidence="1">
    <location>
        <begin position="232"/>
        <end position="289"/>
    </location>
</feature>
<evidence type="ECO:0000259" key="1">
    <source>
        <dbReference type="Pfam" id="PF17667"/>
    </source>
</evidence>
<sequence length="452" mass="50756">MANLSPHDYDIIAKHPFNDSLNQLQGPLREAEQTYDVSADPQNEICQKAISKLLAFFLRQEITLGLQSEISNHDVVSELVDIFGRIRKGDLVIQNASDVDICKAVLDLTATIPQSTPLASVPPTFYGTPVQQFISSSQRDSEQTRELDVKGFFNKYFEGKVWSDKADAICQRMLTPDSDENWAQFPDPPMQSDVLAWWLHLQGDLLSESHSIYYTTVSKADLTDSKTEQRADLLLRARSTSLSQGKHDWRDILVIGELKISEKEIRTKDTLLQISCYVRDVFATQPTRRSGIIDVNTDPRQFLQVFVGYTMMSDEELGLDTFIARNEDGSKSIIIKEPESSEEMILQLRKMLSFQHAIVCRGTTCFLTDDGEVEGVAKLSWVSDKWHPGVELLKLAAQKNVQGIARIIGHSTITSIADMRCGLTFDNKRHDFKSAFLSTTSSFHPSQPSAGS</sequence>
<dbReference type="Proteomes" id="UP000002059">
    <property type="component" value="Partially assembled WGS sequence"/>
</dbReference>
<dbReference type="VEuPathDB" id="FungiDB:PAAG_12498"/>
<dbReference type="eggNOG" id="ENOG502S5WB">
    <property type="taxonomic scope" value="Eukaryota"/>
</dbReference>
<dbReference type="OMA" id="NATHIWE"/>
<dbReference type="RefSeq" id="XP_002790000.2">
    <property type="nucleotide sequence ID" value="XM_002789954.2"/>
</dbReference>
<dbReference type="HOGENOM" id="CLU_005513_7_1_1"/>
<dbReference type="AlphaFoldDB" id="A0A0A2V005"/>
<keyword evidence="3" id="KW-1185">Reference proteome</keyword>
<dbReference type="KEGG" id="pbl:PAAG_12498"/>